<name>A0ABV0N3S7_9TELE</name>
<sequence>MKFNDLTRAPSSMCLLWLEAKCKLNFFTVSFNIALFLKPGQYGIGSGKGQLTSLQISHILNTNSLDFSPPPQRLILPPGFLSDEHHEHFTARVVSYSALKQNKRIWTTITYLLFGKKNKMGNVHSDICPYCFFSFYFLYSL</sequence>
<dbReference type="Proteomes" id="UP001476798">
    <property type="component" value="Unassembled WGS sequence"/>
</dbReference>
<reference evidence="1 2" key="1">
    <citation type="submission" date="2021-06" db="EMBL/GenBank/DDBJ databases">
        <authorList>
            <person name="Palmer J.M."/>
        </authorList>
    </citation>
    <scope>NUCLEOTIDE SEQUENCE [LARGE SCALE GENOMIC DNA]</scope>
    <source>
        <strain evidence="1 2">GA_2019</strain>
        <tissue evidence="1">Muscle</tissue>
    </source>
</reference>
<comment type="caution">
    <text evidence="1">The sequence shown here is derived from an EMBL/GenBank/DDBJ whole genome shotgun (WGS) entry which is preliminary data.</text>
</comment>
<dbReference type="EMBL" id="JAHRIO010022529">
    <property type="protein sequence ID" value="MEQ2166045.1"/>
    <property type="molecule type" value="Genomic_DNA"/>
</dbReference>
<evidence type="ECO:0000313" key="2">
    <source>
        <dbReference type="Proteomes" id="UP001476798"/>
    </source>
</evidence>
<proteinExistence type="predicted"/>
<keyword evidence="2" id="KW-1185">Reference proteome</keyword>
<accession>A0ABV0N3S7</accession>
<protein>
    <submittedName>
        <fullName evidence="1">Uncharacterized protein</fullName>
    </submittedName>
</protein>
<organism evidence="1 2">
    <name type="scientific">Goodea atripinnis</name>
    <dbReference type="NCBI Taxonomy" id="208336"/>
    <lineage>
        <taxon>Eukaryota</taxon>
        <taxon>Metazoa</taxon>
        <taxon>Chordata</taxon>
        <taxon>Craniata</taxon>
        <taxon>Vertebrata</taxon>
        <taxon>Euteleostomi</taxon>
        <taxon>Actinopterygii</taxon>
        <taxon>Neopterygii</taxon>
        <taxon>Teleostei</taxon>
        <taxon>Neoteleostei</taxon>
        <taxon>Acanthomorphata</taxon>
        <taxon>Ovalentaria</taxon>
        <taxon>Atherinomorphae</taxon>
        <taxon>Cyprinodontiformes</taxon>
        <taxon>Goodeidae</taxon>
        <taxon>Goodea</taxon>
    </lineage>
</organism>
<evidence type="ECO:0000313" key="1">
    <source>
        <dbReference type="EMBL" id="MEQ2166045.1"/>
    </source>
</evidence>
<gene>
    <name evidence="1" type="ORF">GOODEAATRI_023525</name>
</gene>